<dbReference type="PANTHER" id="PTHR34574">
    <property type="entry name" value="CALCIUM-BINDING EF-HAND FAMILY PROTEIN-RELATED"/>
    <property type="match status" value="1"/>
</dbReference>
<keyword evidence="4" id="KW-1185">Reference proteome</keyword>
<protein>
    <recommendedName>
        <fullName evidence="2">EF-hand domain-containing protein</fullName>
    </recommendedName>
</protein>
<dbReference type="CDD" id="cd00051">
    <property type="entry name" value="EFh"/>
    <property type="match status" value="1"/>
</dbReference>
<dbReference type="PROSITE" id="PS50222">
    <property type="entry name" value="EF_HAND_2"/>
    <property type="match status" value="2"/>
</dbReference>
<dbReference type="GO" id="GO:0005509">
    <property type="term" value="F:calcium ion binding"/>
    <property type="evidence" value="ECO:0007669"/>
    <property type="project" value="InterPro"/>
</dbReference>
<dbReference type="Gramene" id="RZC79205">
    <property type="protein sequence ID" value="RZC79205"/>
    <property type="gene ID" value="C5167_003414"/>
</dbReference>
<dbReference type="SMART" id="SM00054">
    <property type="entry name" value="EFh"/>
    <property type="match status" value="2"/>
</dbReference>
<dbReference type="OMA" id="HAEQANN"/>
<evidence type="ECO:0000313" key="4">
    <source>
        <dbReference type="Proteomes" id="UP000316621"/>
    </source>
</evidence>
<organism evidence="3 4">
    <name type="scientific">Papaver somniferum</name>
    <name type="common">Opium poppy</name>
    <dbReference type="NCBI Taxonomy" id="3469"/>
    <lineage>
        <taxon>Eukaryota</taxon>
        <taxon>Viridiplantae</taxon>
        <taxon>Streptophyta</taxon>
        <taxon>Embryophyta</taxon>
        <taxon>Tracheophyta</taxon>
        <taxon>Spermatophyta</taxon>
        <taxon>Magnoliopsida</taxon>
        <taxon>Ranunculales</taxon>
        <taxon>Papaveraceae</taxon>
        <taxon>Papaveroideae</taxon>
        <taxon>Papaver</taxon>
    </lineage>
</organism>
<dbReference type="AlphaFoldDB" id="A0A4Y7L4U8"/>
<evidence type="ECO:0000259" key="2">
    <source>
        <dbReference type="PROSITE" id="PS50222"/>
    </source>
</evidence>
<feature type="domain" description="EF-hand" evidence="2">
    <location>
        <begin position="20"/>
        <end position="55"/>
    </location>
</feature>
<keyword evidence="1" id="KW-0106">Calcium</keyword>
<reference evidence="3 4" key="1">
    <citation type="journal article" date="2018" name="Science">
        <title>The opium poppy genome and morphinan production.</title>
        <authorList>
            <person name="Guo L."/>
            <person name="Winzer T."/>
            <person name="Yang X."/>
            <person name="Li Y."/>
            <person name="Ning Z."/>
            <person name="He Z."/>
            <person name="Teodor R."/>
            <person name="Lu Y."/>
            <person name="Bowser T.A."/>
            <person name="Graham I.A."/>
            <person name="Ye K."/>
        </authorList>
    </citation>
    <scope>NUCLEOTIDE SEQUENCE [LARGE SCALE GENOMIC DNA]</scope>
    <source>
        <strain evidence="4">cv. HN1</strain>
        <tissue evidence="3">Leaves</tissue>
    </source>
</reference>
<dbReference type="PANTHER" id="PTHR34574:SF12">
    <property type="entry name" value="CALCIUM-BINDING EF HAND FAMILY PROTEIN"/>
    <property type="match status" value="1"/>
</dbReference>
<gene>
    <name evidence="3" type="ORF">C5167_003414</name>
</gene>
<dbReference type="InterPro" id="IPR011992">
    <property type="entry name" value="EF-hand-dom_pair"/>
</dbReference>
<dbReference type="Gene3D" id="1.10.238.10">
    <property type="entry name" value="EF-hand"/>
    <property type="match status" value="1"/>
</dbReference>
<dbReference type="PROSITE" id="PS00018">
    <property type="entry name" value="EF_HAND_1"/>
    <property type="match status" value="2"/>
</dbReference>
<evidence type="ECO:0000313" key="3">
    <source>
        <dbReference type="EMBL" id="RZC79205.1"/>
    </source>
</evidence>
<accession>A0A4Y7L4U8</accession>
<dbReference type="Proteomes" id="UP000316621">
    <property type="component" value="Chromosome 9"/>
</dbReference>
<proteinExistence type="predicted"/>
<evidence type="ECO:0000256" key="1">
    <source>
        <dbReference type="ARBA" id="ARBA00022837"/>
    </source>
</evidence>
<feature type="domain" description="EF-hand" evidence="2">
    <location>
        <begin position="65"/>
        <end position="100"/>
    </location>
</feature>
<dbReference type="Pfam" id="PF13499">
    <property type="entry name" value="EF-hand_7"/>
    <property type="match status" value="1"/>
</dbReference>
<dbReference type="InterPro" id="IPR018247">
    <property type="entry name" value="EF_Hand_1_Ca_BS"/>
</dbReference>
<dbReference type="EMBL" id="CM010723">
    <property type="protein sequence ID" value="RZC79205.1"/>
    <property type="molecule type" value="Genomic_DNA"/>
</dbReference>
<sequence>MSEAILNGVTVQAFVEDEEAFKKCINEYFKDLDVNGDGVLSRSELRKGFDSLLAVGNDAGNTKQEMSSLYDIVFEKFDSDHSGTVDLEEFRSEMKEIMLAVARGIGNSPIQVALGNDSFLMKAVQHEASKTQ</sequence>
<name>A0A4Y7L4U8_PAPSO</name>
<dbReference type="SUPFAM" id="SSF47473">
    <property type="entry name" value="EF-hand"/>
    <property type="match status" value="1"/>
</dbReference>
<dbReference type="InterPro" id="IPR002048">
    <property type="entry name" value="EF_hand_dom"/>
</dbReference>
<dbReference type="OrthoDB" id="186625at2759"/>